<gene>
    <name evidence="1" type="ORF">BDV26DRAFT_263756</name>
</gene>
<dbReference type="AlphaFoldDB" id="A0A5N7B5U3"/>
<evidence type="ECO:0000313" key="2">
    <source>
        <dbReference type="Proteomes" id="UP000326198"/>
    </source>
</evidence>
<protein>
    <submittedName>
        <fullName evidence="1">Uncharacterized protein</fullName>
    </submittedName>
</protein>
<name>A0A5N7B5U3_9EURO</name>
<dbReference type="Proteomes" id="UP000326198">
    <property type="component" value="Unassembled WGS sequence"/>
</dbReference>
<keyword evidence="2" id="KW-1185">Reference proteome</keyword>
<proteinExistence type="predicted"/>
<reference evidence="1 2" key="1">
    <citation type="submission" date="2019-04" db="EMBL/GenBank/DDBJ databases">
        <title>Friends and foes A comparative genomics studyof 23 Aspergillus species from section Flavi.</title>
        <authorList>
            <consortium name="DOE Joint Genome Institute"/>
            <person name="Kjaerbolling I."/>
            <person name="Vesth T."/>
            <person name="Frisvad J.C."/>
            <person name="Nybo J.L."/>
            <person name="Theobald S."/>
            <person name="Kildgaard S."/>
            <person name="Isbrandt T."/>
            <person name="Kuo A."/>
            <person name="Sato A."/>
            <person name="Lyhne E.K."/>
            <person name="Kogle M.E."/>
            <person name="Wiebenga A."/>
            <person name="Kun R.S."/>
            <person name="Lubbers R.J."/>
            <person name="Makela M.R."/>
            <person name="Barry K."/>
            <person name="Chovatia M."/>
            <person name="Clum A."/>
            <person name="Daum C."/>
            <person name="Haridas S."/>
            <person name="He G."/>
            <person name="LaButti K."/>
            <person name="Lipzen A."/>
            <person name="Mondo S."/>
            <person name="Riley R."/>
            <person name="Salamov A."/>
            <person name="Simmons B.A."/>
            <person name="Magnuson J.K."/>
            <person name="Henrissat B."/>
            <person name="Mortensen U.H."/>
            <person name="Larsen T.O."/>
            <person name="Devries R.P."/>
            <person name="Grigoriev I.V."/>
            <person name="Machida M."/>
            <person name="Baker S.E."/>
            <person name="Andersen M.R."/>
        </authorList>
    </citation>
    <scope>NUCLEOTIDE SEQUENCE [LARGE SCALE GENOMIC DNA]</scope>
    <source>
        <strain evidence="1 2">IBT 29228</strain>
    </source>
</reference>
<dbReference type="EMBL" id="ML736224">
    <property type="protein sequence ID" value="KAE8377413.1"/>
    <property type="molecule type" value="Genomic_DNA"/>
</dbReference>
<accession>A0A5N7B5U3</accession>
<organism evidence="1 2">
    <name type="scientific">Aspergillus bertholletiae</name>
    <dbReference type="NCBI Taxonomy" id="1226010"/>
    <lineage>
        <taxon>Eukaryota</taxon>
        <taxon>Fungi</taxon>
        <taxon>Dikarya</taxon>
        <taxon>Ascomycota</taxon>
        <taxon>Pezizomycotina</taxon>
        <taxon>Eurotiomycetes</taxon>
        <taxon>Eurotiomycetidae</taxon>
        <taxon>Eurotiales</taxon>
        <taxon>Aspergillaceae</taxon>
        <taxon>Aspergillus</taxon>
        <taxon>Aspergillus subgen. Circumdati</taxon>
    </lineage>
</organism>
<sequence length="95" mass="10673">MGESPLLLALGIYRPWFQLFSPHSVGASLSQRSLTNKGIHPTWMDIHKAANMMGNQPLDIGNSGDDHQESWIQRFELLISRDGTLRSPVSPYLQL</sequence>
<evidence type="ECO:0000313" key="1">
    <source>
        <dbReference type="EMBL" id="KAE8377413.1"/>
    </source>
</evidence>